<keyword evidence="1" id="KW-0004">4Fe-4S</keyword>
<dbReference type="GO" id="GO:0016740">
    <property type="term" value="F:transferase activity"/>
    <property type="evidence" value="ECO:0007669"/>
    <property type="project" value="UniProtKB-KW"/>
</dbReference>
<dbReference type="PIRSF" id="PIRSF004976">
    <property type="entry name" value="ATPase_YdaO"/>
    <property type="match status" value="1"/>
</dbReference>
<evidence type="ECO:0000256" key="5">
    <source>
        <dbReference type="ARBA" id="ARBA00022694"/>
    </source>
</evidence>
<keyword evidence="11" id="KW-0408">Iron</keyword>
<evidence type="ECO:0000256" key="10">
    <source>
        <dbReference type="ARBA" id="ARBA00022884"/>
    </source>
</evidence>
<sequence length="272" mass="30263">MASLQQTLLRQISRANRRFGLLEDGDKIMVAISGGKDSWAMLHLLREYRRMVPFSFTWVAVNLDQGHPGFPVEVLREYLEREGHEHRIVHVDTYSVVKREVPAGKAYCSLCSRLRRGILYDVAVELGCTKIALGHHRDDLIETLLLNQLYAGQLKAMAPRLRSDDGRNTIIRPLILCEERDVAAYAIEQGFPVVPCDLCGSQDNLRRAHVRQLLVQLEANNPDVRRSLLAAAGNVKPSHLLDARLQGEGDDDGEAAGAGDGALLSPQMLVRA</sequence>
<dbReference type="Proteomes" id="UP001164459">
    <property type="component" value="Chromosome"/>
</dbReference>
<dbReference type="PANTHER" id="PTHR43686:SF1">
    <property type="entry name" value="AMINOTRAN_5 DOMAIN-CONTAINING PROTEIN"/>
    <property type="match status" value="1"/>
</dbReference>
<evidence type="ECO:0000256" key="11">
    <source>
        <dbReference type="ARBA" id="ARBA00023004"/>
    </source>
</evidence>
<dbReference type="Pfam" id="PF01171">
    <property type="entry name" value="ATP_bind_3"/>
    <property type="match status" value="1"/>
</dbReference>
<dbReference type="RefSeq" id="WP_269034474.1">
    <property type="nucleotide sequence ID" value="NZ_CP114040.1"/>
</dbReference>
<accession>A0ABY7GZA8</accession>
<evidence type="ECO:0000256" key="8">
    <source>
        <dbReference type="ARBA" id="ARBA00022840"/>
    </source>
</evidence>
<proteinExistence type="inferred from homology"/>
<dbReference type="EC" id="2.8.1.-" evidence="14"/>
<keyword evidence="7" id="KW-0547">Nucleotide-binding</keyword>
<evidence type="ECO:0000313" key="15">
    <source>
        <dbReference type="Proteomes" id="UP001164459"/>
    </source>
</evidence>
<organism evidence="14 15">
    <name type="scientific">Nannocystis punicea</name>
    <dbReference type="NCBI Taxonomy" id="2995304"/>
    <lineage>
        <taxon>Bacteria</taxon>
        <taxon>Pseudomonadati</taxon>
        <taxon>Myxococcota</taxon>
        <taxon>Polyangia</taxon>
        <taxon>Nannocystales</taxon>
        <taxon>Nannocystaceae</taxon>
        <taxon>Nannocystis</taxon>
    </lineage>
</organism>
<evidence type="ECO:0000313" key="14">
    <source>
        <dbReference type="EMBL" id="WAS92124.1"/>
    </source>
</evidence>
<name>A0ABY7GZA8_9BACT</name>
<reference evidence="14" key="1">
    <citation type="submission" date="2022-11" db="EMBL/GenBank/DDBJ databases">
        <title>Minimal conservation of predation-associated metabolite biosynthetic gene clusters underscores biosynthetic potential of Myxococcota including descriptions for ten novel species: Archangium lansinium sp. nov., Myxococcus landrumus sp. nov., Nannocystis bai.</title>
        <authorList>
            <person name="Ahearne A."/>
            <person name="Stevens C."/>
            <person name="Dowd S."/>
        </authorList>
    </citation>
    <scope>NUCLEOTIDE SEQUENCE</scope>
    <source>
        <strain evidence="14">Fl3</strain>
    </source>
</reference>
<evidence type="ECO:0000256" key="7">
    <source>
        <dbReference type="ARBA" id="ARBA00022741"/>
    </source>
</evidence>
<evidence type="ECO:0000256" key="6">
    <source>
        <dbReference type="ARBA" id="ARBA00022723"/>
    </source>
</evidence>
<dbReference type="InterPro" id="IPR011063">
    <property type="entry name" value="TilS/TtcA_N"/>
</dbReference>
<dbReference type="Gene3D" id="3.40.50.620">
    <property type="entry name" value="HUPs"/>
    <property type="match status" value="1"/>
</dbReference>
<dbReference type="SUPFAM" id="SSF52402">
    <property type="entry name" value="Adenine nucleotide alpha hydrolases-like"/>
    <property type="match status" value="1"/>
</dbReference>
<keyword evidence="9" id="KW-0460">Magnesium</keyword>
<keyword evidence="4 14" id="KW-0808">Transferase</keyword>
<keyword evidence="10" id="KW-0694">RNA-binding</keyword>
<dbReference type="InterPro" id="IPR012089">
    <property type="entry name" value="tRNA_Cyd_32_2_STrfase"/>
</dbReference>
<evidence type="ECO:0000256" key="1">
    <source>
        <dbReference type="ARBA" id="ARBA00022485"/>
    </source>
</evidence>
<evidence type="ECO:0000259" key="13">
    <source>
        <dbReference type="Pfam" id="PF01171"/>
    </source>
</evidence>
<keyword evidence="5" id="KW-0819">tRNA processing</keyword>
<keyword evidence="6" id="KW-0479">Metal-binding</keyword>
<protein>
    <submittedName>
        <fullName evidence="14">tRNA 2-thiocytidine(32) synthetase TtcA</fullName>
        <ecNumber evidence="14">2.8.1.-</ecNumber>
    </submittedName>
</protein>
<keyword evidence="12" id="KW-0411">Iron-sulfur</keyword>
<dbReference type="InterPro" id="IPR014729">
    <property type="entry name" value="Rossmann-like_a/b/a_fold"/>
</dbReference>
<dbReference type="PANTHER" id="PTHR43686">
    <property type="entry name" value="SULFURTRANSFERASE-RELATED"/>
    <property type="match status" value="1"/>
</dbReference>
<gene>
    <name evidence="14" type="primary">ttcA</name>
    <name evidence="14" type="ORF">O0S08_38575</name>
</gene>
<evidence type="ECO:0000256" key="4">
    <source>
        <dbReference type="ARBA" id="ARBA00022679"/>
    </source>
</evidence>
<dbReference type="EMBL" id="CP114040">
    <property type="protein sequence ID" value="WAS92124.1"/>
    <property type="molecule type" value="Genomic_DNA"/>
</dbReference>
<keyword evidence="15" id="KW-1185">Reference proteome</keyword>
<dbReference type="NCBIfam" id="NF007972">
    <property type="entry name" value="PRK10696.1"/>
    <property type="match status" value="1"/>
</dbReference>
<keyword evidence="8" id="KW-0067">ATP-binding</keyword>
<keyword evidence="3" id="KW-0820">tRNA-binding</keyword>
<evidence type="ECO:0000256" key="2">
    <source>
        <dbReference type="ARBA" id="ARBA00022490"/>
    </source>
</evidence>
<keyword evidence="2" id="KW-0963">Cytoplasm</keyword>
<dbReference type="CDD" id="cd24138">
    <property type="entry name" value="TtcA-like"/>
    <property type="match status" value="1"/>
</dbReference>
<dbReference type="HAMAP" id="MF_01850">
    <property type="entry name" value="TtcA"/>
    <property type="match status" value="1"/>
</dbReference>
<evidence type="ECO:0000256" key="3">
    <source>
        <dbReference type="ARBA" id="ARBA00022555"/>
    </source>
</evidence>
<feature type="domain" description="tRNA(Ile)-lysidine/2-thiocytidine synthase N-terminal" evidence="13">
    <location>
        <begin position="27"/>
        <end position="212"/>
    </location>
</feature>
<evidence type="ECO:0000256" key="12">
    <source>
        <dbReference type="ARBA" id="ARBA00023014"/>
    </source>
</evidence>
<evidence type="ECO:0000256" key="9">
    <source>
        <dbReference type="ARBA" id="ARBA00022842"/>
    </source>
</evidence>
<dbReference type="InterPro" id="IPR035107">
    <property type="entry name" value="tRNA_thiolation_TtcA_Ctu1"/>
</dbReference>